<name>A0AAX4JPB0_9TREE</name>
<feature type="region of interest" description="Disordered" evidence="1">
    <location>
        <begin position="808"/>
        <end position="879"/>
    </location>
</feature>
<sequence>MASYQTSTAGPSRPYPGYPQQNASGSPTPSPPMDQNQWPANGHQYANPGSMQMPQPRGVSGSSSSSVSRSASAASGHGSTITNDSSEGSKRNPLIDLMDSEKVYVDQLSLVIRKVAAAWSRKDFPPPKLDSMFRCIEAVYRANRSFGSKLKEIGPNPSSPKALGDLLMRWIDDLEPSYNKYCSNFLTGFDSYQPVTKNQLLNGILQEISLTNKPTPPLNQWSLDALFILPYTRLRYYRKLYVRLLRSTKEGRSDHKLLVVANQKLDDLVNQIESRLELDVSENDTDNQQQQQQQQDGQNNNRVSGNGSLQGSSVITNTQPNSREQSWAEKERISRTSSGMDSSIDSSTNSRIEDRDSGGSALTNMTNITQSPQRKPQISVTTNNTTTSSGSVPTTATAPLSDLEMRIDPERTIDLFSMTPKKCKLQMNPPTLPFTRTLRSSHDVTVYFTPNSTGQPVVHQRAHIFILSDLFLVAEWMEAAEKASKAQQVAREQPDRVGHGGPMPEMWLSYPPLAGKHLMVAEGQQANVLSIMIMKRETFVIHAESDIARDQIMKDLIDCIDFASVATRPSTAAPSPINPPDPRSPSVNSNDNRSVDSTFPPLRHPSPFSNSSSPSTSPRPNEQAEMPPMPLGGNALVSQMSQMSLQPGEAIAWPRGPAPPQAMPTPHNQQTNNSPAPGGAPTMAVLPPRGASLRPRVQSNNMQSPTQPHAPQIPPMPGMAFNRPSDLQIPIHGSGSSAAGAPLPRSPSGRSVQSAPRPNMDNDLPPVPSIRPSGSHMSDQGHHGLPSGPMPPFAQNQVIARSRSLEPLRAPEPPSARFSSFENTPINNGNGGIGRSSPLTGLGPDNDHQDSTMLESPIDDDDEEDDQKQDEEEITSLTGPTVISAQMKCKIFLKQEHQKWKSLGSGKLKLYLQKQGPPLKQLVVENDSNSKSQIIISTIVLTDGVERVAKTGVAIEISDKGKRTGIIYMIQLRNEKSAMGLFESLLQGSDRAINR</sequence>
<organism evidence="3 4">
    <name type="scientific">Kwoniella dendrophila CBS 6074</name>
    <dbReference type="NCBI Taxonomy" id="1295534"/>
    <lineage>
        <taxon>Eukaryota</taxon>
        <taxon>Fungi</taxon>
        <taxon>Dikarya</taxon>
        <taxon>Basidiomycota</taxon>
        <taxon>Agaricomycotina</taxon>
        <taxon>Tremellomycetes</taxon>
        <taxon>Tremellales</taxon>
        <taxon>Cryptococcaceae</taxon>
        <taxon>Kwoniella</taxon>
    </lineage>
</organism>
<dbReference type="PROSITE" id="PS50010">
    <property type="entry name" value="DH_2"/>
    <property type="match status" value="1"/>
</dbReference>
<feature type="region of interest" description="Disordered" evidence="1">
    <location>
        <begin position="1"/>
        <end position="93"/>
    </location>
</feature>
<feature type="compositionally biased region" description="Acidic residues" evidence="1">
    <location>
        <begin position="857"/>
        <end position="874"/>
    </location>
</feature>
<feature type="compositionally biased region" description="Low complexity" evidence="1">
    <location>
        <begin position="584"/>
        <end position="597"/>
    </location>
</feature>
<feature type="compositionally biased region" description="Low complexity" evidence="1">
    <location>
        <begin position="335"/>
        <end position="350"/>
    </location>
</feature>
<feature type="compositionally biased region" description="Polar residues" evidence="1">
    <location>
        <begin position="19"/>
        <end position="39"/>
    </location>
</feature>
<evidence type="ECO:0000313" key="4">
    <source>
        <dbReference type="Proteomes" id="UP001355207"/>
    </source>
</evidence>
<dbReference type="AlphaFoldDB" id="A0AAX4JPB0"/>
<feature type="compositionally biased region" description="Polar residues" evidence="1">
    <location>
        <begin position="1"/>
        <end position="10"/>
    </location>
</feature>
<dbReference type="InterPro" id="IPR000219">
    <property type="entry name" value="DH_dom"/>
</dbReference>
<dbReference type="EMBL" id="CP144099">
    <property type="protein sequence ID" value="WWC87232.1"/>
    <property type="molecule type" value="Genomic_DNA"/>
</dbReference>
<evidence type="ECO:0000259" key="2">
    <source>
        <dbReference type="PROSITE" id="PS50010"/>
    </source>
</evidence>
<dbReference type="Gene3D" id="2.30.29.30">
    <property type="entry name" value="Pleckstrin-homology domain (PH domain)/Phosphotyrosine-binding domain (PTB)"/>
    <property type="match status" value="1"/>
</dbReference>
<proteinExistence type="predicted"/>
<feature type="region of interest" description="Disordered" evidence="1">
    <location>
        <begin position="280"/>
        <end position="400"/>
    </location>
</feature>
<dbReference type="PANTHER" id="PTHR45924">
    <property type="entry name" value="FI17866P1"/>
    <property type="match status" value="1"/>
</dbReference>
<gene>
    <name evidence="3" type="ORF">L201_002120</name>
</gene>
<dbReference type="InterPro" id="IPR035899">
    <property type="entry name" value="DBL_dom_sf"/>
</dbReference>
<feature type="region of interest" description="Disordered" evidence="1">
    <location>
        <begin position="569"/>
        <end position="635"/>
    </location>
</feature>
<feature type="compositionally biased region" description="Low complexity" evidence="1">
    <location>
        <begin position="379"/>
        <end position="399"/>
    </location>
</feature>
<dbReference type="RefSeq" id="XP_066073995.1">
    <property type="nucleotide sequence ID" value="XM_066217898.1"/>
</dbReference>
<dbReference type="Pfam" id="PF00621">
    <property type="entry name" value="RhoGEF"/>
    <property type="match status" value="1"/>
</dbReference>
<accession>A0AAX4JPB0</accession>
<feature type="region of interest" description="Disordered" evidence="1">
    <location>
        <begin position="650"/>
        <end position="794"/>
    </location>
</feature>
<dbReference type="SMART" id="SM00325">
    <property type="entry name" value="RhoGEF"/>
    <property type="match status" value="1"/>
</dbReference>
<dbReference type="PANTHER" id="PTHR45924:SF2">
    <property type="entry name" value="FI17866P1"/>
    <property type="match status" value="1"/>
</dbReference>
<evidence type="ECO:0000256" key="1">
    <source>
        <dbReference type="SAM" id="MobiDB-lite"/>
    </source>
</evidence>
<dbReference type="GO" id="GO:0031267">
    <property type="term" value="F:small GTPase binding"/>
    <property type="evidence" value="ECO:0007669"/>
    <property type="project" value="TreeGrafter"/>
</dbReference>
<dbReference type="Gene3D" id="1.20.900.10">
    <property type="entry name" value="Dbl homology (DH) domain"/>
    <property type="match status" value="1"/>
</dbReference>
<feature type="compositionally biased region" description="Polar residues" evidence="1">
    <location>
        <begin position="302"/>
        <end position="325"/>
    </location>
</feature>
<evidence type="ECO:0000313" key="3">
    <source>
        <dbReference type="EMBL" id="WWC87232.1"/>
    </source>
</evidence>
<feature type="compositionally biased region" description="Low complexity" evidence="1">
    <location>
        <begin position="286"/>
        <end position="301"/>
    </location>
</feature>
<dbReference type="Proteomes" id="UP001355207">
    <property type="component" value="Chromosome 2"/>
</dbReference>
<feature type="compositionally biased region" description="Polar residues" evidence="1">
    <location>
        <begin position="360"/>
        <end position="378"/>
    </location>
</feature>
<dbReference type="GeneID" id="91092792"/>
<keyword evidence="4" id="KW-1185">Reference proteome</keyword>
<feature type="domain" description="DH" evidence="2">
    <location>
        <begin position="89"/>
        <end position="275"/>
    </location>
</feature>
<protein>
    <recommendedName>
        <fullName evidence="2">DH domain-containing protein</fullName>
    </recommendedName>
</protein>
<feature type="compositionally biased region" description="Polar residues" evidence="1">
    <location>
        <begin position="697"/>
        <end position="709"/>
    </location>
</feature>
<dbReference type="SUPFAM" id="SSF48065">
    <property type="entry name" value="DBL homology domain (DH-domain)"/>
    <property type="match status" value="1"/>
</dbReference>
<feature type="compositionally biased region" description="Low complexity" evidence="1">
    <location>
        <begin position="605"/>
        <end position="620"/>
    </location>
</feature>
<dbReference type="GO" id="GO:0005085">
    <property type="term" value="F:guanyl-nucleotide exchange factor activity"/>
    <property type="evidence" value="ECO:0007669"/>
    <property type="project" value="InterPro"/>
</dbReference>
<reference evidence="3 4" key="1">
    <citation type="submission" date="2024-01" db="EMBL/GenBank/DDBJ databases">
        <title>Comparative genomics of Cryptococcus and Kwoniella reveals pathogenesis evolution and contrasting modes of karyotype evolution via chromosome fusion or intercentromeric recombination.</title>
        <authorList>
            <person name="Coelho M.A."/>
            <person name="David-Palma M."/>
            <person name="Shea T."/>
            <person name="Bowers K."/>
            <person name="McGinley-Smith S."/>
            <person name="Mohammad A.W."/>
            <person name="Gnirke A."/>
            <person name="Yurkov A.M."/>
            <person name="Nowrousian M."/>
            <person name="Sun S."/>
            <person name="Cuomo C.A."/>
            <person name="Heitman J."/>
        </authorList>
    </citation>
    <scope>NUCLEOTIDE SEQUENCE [LARGE SCALE GENOMIC DNA]</scope>
    <source>
        <strain evidence="3 4">CBS 6074</strain>
    </source>
</reference>
<feature type="compositionally biased region" description="Low complexity" evidence="1">
    <location>
        <begin position="57"/>
        <end position="79"/>
    </location>
</feature>
<feature type="compositionally biased region" description="Polar residues" evidence="1">
    <location>
        <begin position="666"/>
        <end position="675"/>
    </location>
</feature>
<dbReference type="InterPro" id="IPR011993">
    <property type="entry name" value="PH-like_dom_sf"/>
</dbReference>